<dbReference type="InterPro" id="IPR014048">
    <property type="entry name" value="MethylDNA_cys_MeTrfase_DNA-bd"/>
</dbReference>
<dbReference type="Gene3D" id="1.10.10.10">
    <property type="entry name" value="Winged helix-like DNA-binding domain superfamily/Winged helix DNA-binding domain"/>
    <property type="match status" value="1"/>
</dbReference>
<keyword evidence="7" id="KW-0227">DNA damage</keyword>
<dbReference type="CDD" id="cd06445">
    <property type="entry name" value="ATase"/>
    <property type="match status" value="1"/>
</dbReference>
<dbReference type="PROSITE" id="PS00374">
    <property type="entry name" value="MGMT"/>
    <property type="match status" value="1"/>
</dbReference>
<keyword evidence="15" id="KW-1185">Reference proteome</keyword>
<gene>
    <name evidence="14" type="ORF">LAME_0H00232G</name>
</gene>
<comment type="catalytic activity">
    <reaction evidence="1">
        <text>a 4-O-methyl-thymidine in DNA + L-cysteinyl-[protein] = a thymidine in DNA + S-methyl-L-cysteinyl-[protein]</text>
        <dbReference type="Rhea" id="RHEA:53428"/>
        <dbReference type="Rhea" id="RHEA-COMP:10131"/>
        <dbReference type="Rhea" id="RHEA-COMP:10132"/>
        <dbReference type="Rhea" id="RHEA-COMP:13555"/>
        <dbReference type="Rhea" id="RHEA-COMP:13556"/>
        <dbReference type="ChEBI" id="CHEBI:29950"/>
        <dbReference type="ChEBI" id="CHEBI:82612"/>
        <dbReference type="ChEBI" id="CHEBI:137386"/>
        <dbReference type="ChEBI" id="CHEBI:137387"/>
        <dbReference type="EC" id="2.1.1.63"/>
    </reaction>
</comment>
<dbReference type="OrthoDB" id="1907495at2759"/>
<comment type="catalytic activity">
    <reaction evidence="12">
        <text>a 6-O-methyl-2'-deoxyguanosine in DNA + L-cysteinyl-[protein] = S-methyl-L-cysteinyl-[protein] + a 2'-deoxyguanosine in DNA</text>
        <dbReference type="Rhea" id="RHEA:24000"/>
        <dbReference type="Rhea" id="RHEA-COMP:10131"/>
        <dbReference type="Rhea" id="RHEA-COMP:10132"/>
        <dbReference type="Rhea" id="RHEA-COMP:11367"/>
        <dbReference type="Rhea" id="RHEA-COMP:11368"/>
        <dbReference type="ChEBI" id="CHEBI:29950"/>
        <dbReference type="ChEBI" id="CHEBI:82612"/>
        <dbReference type="ChEBI" id="CHEBI:85445"/>
        <dbReference type="ChEBI" id="CHEBI:85448"/>
        <dbReference type="EC" id="2.1.1.63"/>
    </reaction>
</comment>
<evidence type="ECO:0000256" key="10">
    <source>
        <dbReference type="ARBA" id="ARBA00031621"/>
    </source>
</evidence>
<proteinExistence type="inferred from homology"/>
<accession>A0A1G4KDF6</accession>
<evidence type="ECO:0000256" key="2">
    <source>
        <dbReference type="ARBA" id="ARBA00008711"/>
    </source>
</evidence>
<evidence type="ECO:0000256" key="4">
    <source>
        <dbReference type="ARBA" id="ARBA00015377"/>
    </source>
</evidence>
<sequence length="195" mass="21818">MDHTLTYTFAEGSLGCCILAVDERTNNFVYVNLRKDTTELLDRMAKTFAIQSRRLKIHYILKEDLGNKLIHQKATIESLLDGKKVKKVDFQYLYGTEFQRKVWDELNKVPWGCTTTYQRVAKNIGTPHSYRAVANACGANPLPLIIPCHRVLASNGTLGGFACGLDLKQQLLASEETFLKKSSSGVTSPSGCERE</sequence>
<name>A0A1G4KDF6_9SACH</name>
<evidence type="ECO:0000313" key="15">
    <source>
        <dbReference type="Proteomes" id="UP000191144"/>
    </source>
</evidence>
<evidence type="ECO:0000256" key="6">
    <source>
        <dbReference type="ARBA" id="ARBA00022679"/>
    </source>
</evidence>
<dbReference type="GO" id="GO:0003908">
    <property type="term" value="F:methylated-DNA-[protein]-cysteine S-methyltransferase activity"/>
    <property type="evidence" value="ECO:0007669"/>
    <property type="project" value="UniProtKB-EC"/>
</dbReference>
<evidence type="ECO:0000256" key="8">
    <source>
        <dbReference type="ARBA" id="ARBA00023204"/>
    </source>
</evidence>
<dbReference type="InterPro" id="IPR001497">
    <property type="entry name" value="MethylDNA_cys_MeTrfase_AS"/>
</dbReference>
<dbReference type="NCBIfam" id="TIGR00589">
    <property type="entry name" value="ogt"/>
    <property type="match status" value="1"/>
</dbReference>
<protein>
    <recommendedName>
        <fullName evidence="4">Methylated-DNA--protein-cysteine methyltransferase</fullName>
        <ecNumber evidence="3">2.1.1.63</ecNumber>
    </recommendedName>
    <alternativeName>
        <fullName evidence="9">6-O-methylguanine-DNA methyltransferase</fullName>
    </alternativeName>
    <alternativeName>
        <fullName evidence="11">DNA repair MTase</fullName>
    </alternativeName>
    <alternativeName>
        <fullName evidence="10">O-6-methylguanine-DNA-alkyltransferase</fullName>
    </alternativeName>
</protein>
<evidence type="ECO:0000259" key="13">
    <source>
        <dbReference type="Pfam" id="PF01035"/>
    </source>
</evidence>
<dbReference type="AlphaFoldDB" id="A0A1G4KDF6"/>
<keyword evidence="8" id="KW-0234">DNA repair</keyword>
<dbReference type="SUPFAM" id="SSF46767">
    <property type="entry name" value="Methylated DNA-protein cysteine methyltransferase, C-terminal domain"/>
    <property type="match status" value="1"/>
</dbReference>
<dbReference type="InterPro" id="IPR036388">
    <property type="entry name" value="WH-like_DNA-bd_sf"/>
</dbReference>
<dbReference type="PANTHER" id="PTHR10815">
    <property type="entry name" value="METHYLATED-DNA--PROTEIN-CYSTEINE METHYLTRANSFERASE"/>
    <property type="match status" value="1"/>
</dbReference>
<dbReference type="Proteomes" id="UP000191144">
    <property type="component" value="Chromosome H"/>
</dbReference>
<keyword evidence="5" id="KW-0489">Methyltransferase</keyword>
<dbReference type="GO" id="GO:0032259">
    <property type="term" value="P:methylation"/>
    <property type="evidence" value="ECO:0007669"/>
    <property type="project" value="UniProtKB-KW"/>
</dbReference>
<organism evidence="14 15">
    <name type="scientific">Lachancea meyersii CBS 8951</name>
    <dbReference type="NCBI Taxonomy" id="1266667"/>
    <lineage>
        <taxon>Eukaryota</taxon>
        <taxon>Fungi</taxon>
        <taxon>Dikarya</taxon>
        <taxon>Ascomycota</taxon>
        <taxon>Saccharomycotina</taxon>
        <taxon>Saccharomycetes</taxon>
        <taxon>Saccharomycetales</taxon>
        <taxon>Saccharomycetaceae</taxon>
        <taxon>Lachancea</taxon>
    </lineage>
</organism>
<dbReference type="GO" id="GO:0006281">
    <property type="term" value="P:DNA repair"/>
    <property type="evidence" value="ECO:0007669"/>
    <property type="project" value="UniProtKB-KW"/>
</dbReference>
<dbReference type="EC" id="2.1.1.63" evidence="3"/>
<keyword evidence="6" id="KW-0808">Transferase</keyword>
<dbReference type="Pfam" id="PF01035">
    <property type="entry name" value="DNA_binding_1"/>
    <property type="match status" value="1"/>
</dbReference>
<dbReference type="FunFam" id="1.10.10.10:FF:000214">
    <property type="entry name" value="Methylated-DNA--protein-cysteine methyltransferase"/>
    <property type="match status" value="1"/>
</dbReference>
<dbReference type="InterPro" id="IPR036217">
    <property type="entry name" value="MethylDNA_cys_MeTrfase_DNAb"/>
</dbReference>
<evidence type="ECO:0000256" key="9">
    <source>
        <dbReference type="ARBA" id="ARBA00030795"/>
    </source>
</evidence>
<evidence type="ECO:0000256" key="11">
    <source>
        <dbReference type="ARBA" id="ARBA00033095"/>
    </source>
</evidence>
<comment type="similarity">
    <text evidence="2">Belongs to the MGMT family.</text>
</comment>
<evidence type="ECO:0000256" key="1">
    <source>
        <dbReference type="ARBA" id="ARBA00001286"/>
    </source>
</evidence>
<dbReference type="EMBL" id="LT598480">
    <property type="protein sequence ID" value="SCV02424.1"/>
    <property type="molecule type" value="Genomic_DNA"/>
</dbReference>
<evidence type="ECO:0000256" key="7">
    <source>
        <dbReference type="ARBA" id="ARBA00022763"/>
    </source>
</evidence>
<evidence type="ECO:0000256" key="12">
    <source>
        <dbReference type="ARBA" id="ARBA00049348"/>
    </source>
</evidence>
<dbReference type="PANTHER" id="PTHR10815:SF13">
    <property type="entry name" value="METHYLATED-DNA--PROTEIN-CYSTEINE METHYLTRANSFERASE"/>
    <property type="match status" value="1"/>
</dbReference>
<evidence type="ECO:0000313" key="14">
    <source>
        <dbReference type="EMBL" id="SCV02424.1"/>
    </source>
</evidence>
<evidence type="ECO:0000256" key="5">
    <source>
        <dbReference type="ARBA" id="ARBA00022603"/>
    </source>
</evidence>
<feature type="domain" description="Methylated-DNA-[protein]-cysteine S-methyltransferase DNA binding" evidence="13">
    <location>
        <begin position="97"/>
        <end position="176"/>
    </location>
</feature>
<reference evidence="15" key="1">
    <citation type="submission" date="2016-03" db="EMBL/GenBank/DDBJ databases">
        <authorList>
            <person name="Devillers Hugo."/>
        </authorList>
    </citation>
    <scope>NUCLEOTIDE SEQUENCE [LARGE SCALE GENOMIC DNA]</scope>
</reference>
<evidence type="ECO:0000256" key="3">
    <source>
        <dbReference type="ARBA" id="ARBA00011918"/>
    </source>
</evidence>